<reference evidence="2 3" key="2">
    <citation type="submission" date="2018-09" db="EMBL/GenBank/DDBJ databases">
        <title>Genome of Sphaerochaeta halotolerans strain 4-11.</title>
        <authorList>
            <person name="Nazina T.N."/>
            <person name="Sokolova D.S."/>
        </authorList>
    </citation>
    <scope>NUCLEOTIDE SEQUENCE [LARGE SCALE GENOMIC DNA]</scope>
    <source>
        <strain evidence="2 3">4-11</strain>
    </source>
</reference>
<dbReference type="NCBIfam" id="TIGR00277">
    <property type="entry name" value="HDIG"/>
    <property type="match status" value="1"/>
</dbReference>
<dbReference type="SMART" id="SM00471">
    <property type="entry name" value="HDc"/>
    <property type="match status" value="1"/>
</dbReference>
<dbReference type="Gene3D" id="1.10.3210.10">
    <property type="entry name" value="Hypothetical protein af1432"/>
    <property type="match status" value="1"/>
</dbReference>
<dbReference type="CDD" id="cd00077">
    <property type="entry name" value="HDc"/>
    <property type="match status" value="1"/>
</dbReference>
<dbReference type="Pfam" id="PF01966">
    <property type="entry name" value="HD"/>
    <property type="match status" value="1"/>
</dbReference>
<dbReference type="InterPro" id="IPR006675">
    <property type="entry name" value="HDIG_dom"/>
</dbReference>
<comment type="caution">
    <text evidence="2">The sequence shown here is derived from an EMBL/GenBank/DDBJ whole genome shotgun (WGS) entry which is preliminary data.</text>
</comment>
<sequence>MKITEEIIAHPLFRDSLERNEEAEKERVFCHHDFQHCLDVARVAYCMVLEKNLPIEKDIMYATALLHDLGKWKQYESGLDHAQQGANLAGIILGDIGVEEKISLEIQDAIRTHRYAENKTSLLGAILYASDKACRPCLFCKSLKECKLFPEGREPLLQY</sequence>
<dbReference type="InterPro" id="IPR006674">
    <property type="entry name" value="HD_domain"/>
</dbReference>
<dbReference type="EMBL" id="QUWK01000001">
    <property type="protein sequence ID" value="RFU96167.1"/>
    <property type="molecule type" value="Genomic_DNA"/>
</dbReference>
<dbReference type="AlphaFoldDB" id="A0A372MK41"/>
<dbReference type="SUPFAM" id="SSF109604">
    <property type="entry name" value="HD-domain/PDEase-like"/>
    <property type="match status" value="1"/>
</dbReference>
<evidence type="ECO:0000313" key="2">
    <source>
        <dbReference type="EMBL" id="RFU96167.1"/>
    </source>
</evidence>
<organism evidence="2 3">
    <name type="scientific">Sphaerochaeta halotolerans</name>
    <dbReference type="NCBI Taxonomy" id="2293840"/>
    <lineage>
        <taxon>Bacteria</taxon>
        <taxon>Pseudomonadati</taxon>
        <taxon>Spirochaetota</taxon>
        <taxon>Spirochaetia</taxon>
        <taxon>Spirochaetales</taxon>
        <taxon>Sphaerochaetaceae</taxon>
        <taxon>Sphaerochaeta</taxon>
    </lineage>
</organism>
<dbReference type="Proteomes" id="UP000264002">
    <property type="component" value="Unassembled WGS sequence"/>
</dbReference>
<dbReference type="RefSeq" id="WP_117328988.1">
    <property type="nucleotide sequence ID" value="NZ_QUWK01000001.1"/>
</dbReference>
<accession>A0A372MK41</accession>
<dbReference type="InterPro" id="IPR003607">
    <property type="entry name" value="HD/PDEase_dom"/>
</dbReference>
<proteinExistence type="predicted"/>
<gene>
    <name evidence="2" type="ORF">DYP60_00930</name>
</gene>
<name>A0A372MK41_9SPIR</name>
<keyword evidence="3" id="KW-1185">Reference proteome</keyword>
<feature type="domain" description="HD" evidence="1">
    <location>
        <begin position="33"/>
        <end position="136"/>
    </location>
</feature>
<reference evidence="3" key="1">
    <citation type="submission" date="2018-08" db="EMBL/GenBank/DDBJ databases">
        <authorList>
            <person name="Grouzdev D.S."/>
            <person name="Krutkina M.S."/>
        </authorList>
    </citation>
    <scope>NUCLEOTIDE SEQUENCE [LARGE SCALE GENOMIC DNA]</scope>
    <source>
        <strain evidence="3">4-11</strain>
    </source>
</reference>
<evidence type="ECO:0000259" key="1">
    <source>
        <dbReference type="PROSITE" id="PS51831"/>
    </source>
</evidence>
<dbReference type="PROSITE" id="PS51831">
    <property type="entry name" value="HD"/>
    <property type="match status" value="1"/>
</dbReference>
<evidence type="ECO:0000313" key="3">
    <source>
        <dbReference type="Proteomes" id="UP000264002"/>
    </source>
</evidence>
<protein>
    <submittedName>
        <fullName evidence="2">HD domain-containing protein</fullName>
    </submittedName>
</protein>